<protein>
    <submittedName>
        <fullName evidence="2">Uncharacterized protein</fullName>
    </submittedName>
</protein>
<gene>
    <name evidence="2" type="ordered locus">MCC_07750</name>
</gene>
<dbReference type="InterPro" id="IPR036442">
    <property type="entry name" value="ProQ/FinO_sf"/>
</dbReference>
<name>A0AAI8AB60_RICR3</name>
<dbReference type="RefSeq" id="WP_014411952.1">
    <property type="nucleotide sequence ID" value="NC_017055.1"/>
</dbReference>
<reference evidence="3" key="1">
    <citation type="submission" date="2012-02" db="EMBL/GenBank/DDBJ databases">
        <title>Complete genome sequence of Rickettsia rhipicephali strain 3-7-female6-CWPP.</title>
        <authorList>
            <person name="Johnson S.L."/>
            <person name="Munk A.C."/>
            <person name="Han S."/>
            <person name="Bruce D.C."/>
            <person name="Dasch G.A."/>
        </authorList>
    </citation>
    <scope>NUCLEOTIDE SEQUENCE [LARGE SCALE GENOMIC DNA]</scope>
    <source>
        <strain evidence="3">3-7-female6-CWPP</strain>
        <plasmid evidence="3">pMCC_1</plasmid>
    </source>
</reference>
<sequence>MFTGYKKLLIEGAQRFNLDGASASLVTKEEVPPKTKNTLNSLNLTQTPN</sequence>
<evidence type="ECO:0000313" key="2">
    <source>
        <dbReference type="EMBL" id="AFC72974.1"/>
    </source>
</evidence>
<dbReference type="Proteomes" id="UP000008006">
    <property type="component" value="Plasmid pMCC_1"/>
</dbReference>
<dbReference type="AlphaFoldDB" id="A0AAI8AB60"/>
<dbReference type="SUPFAM" id="SSF48657">
    <property type="entry name" value="FinO-like"/>
    <property type="match status" value="1"/>
</dbReference>
<evidence type="ECO:0000256" key="1">
    <source>
        <dbReference type="SAM" id="MobiDB-lite"/>
    </source>
</evidence>
<feature type="region of interest" description="Disordered" evidence="1">
    <location>
        <begin position="29"/>
        <end position="49"/>
    </location>
</feature>
<proteinExistence type="predicted"/>
<dbReference type="EMBL" id="CP003343">
    <property type="protein sequence ID" value="AFC72974.1"/>
    <property type="molecule type" value="Genomic_DNA"/>
</dbReference>
<feature type="compositionally biased region" description="Polar residues" evidence="1">
    <location>
        <begin position="35"/>
        <end position="49"/>
    </location>
</feature>
<keyword evidence="3" id="KW-1185">Reference proteome</keyword>
<accession>A0AAI8AB60</accession>
<organism evidence="2 3">
    <name type="scientific">Rickettsia rhipicephali (strain 3-7-female6-CWPP)</name>
    <dbReference type="NCBI Taxonomy" id="1105113"/>
    <lineage>
        <taxon>Bacteria</taxon>
        <taxon>Pseudomonadati</taxon>
        <taxon>Pseudomonadota</taxon>
        <taxon>Alphaproteobacteria</taxon>
        <taxon>Rickettsiales</taxon>
        <taxon>Rickettsiaceae</taxon>
        <taxon>Rickettsieae</taxon>
        <taxon>Rickettsia</taxon>
        <taxon>spotted fever group</taxon>
    </lineage>
</organism>
<geneLocation type="plasmid" evidence="2 3">
    <name>pMCC_1</name>
</geneLocation>
<keyword evidence="2" id="KW-0614">Plasmid</keyword>
<evidence type="ECO:0000313" key="3">
    <source>
        <dbReference type="Proteomes" id="UP000008006"/>
    </source>
</evidence>
<dbReference type="KEGG" id="rre:MCC_07750"/>